<dbReference type="PANTHER" id="PTHR47926:SF543">
    <property type="entry name" value="(WILD MALAYSIAN BANANA) HYPOTHETICAL PROTEIN"/>
    <property type="match status" value="1"/>
</dbReference>
<dbReference type="PANTHER" id="PTHR47926">
    <property type="entry name" value="PENTATRICOPEPTIDE REPEAT-CONTAINING PROTEIN"/>
    <property type="match status" value="1"/>
</dbReference>
<dbReference type="OrthoDB" id="185373at2759"/>
<keyword evidence="2" id="KW-0809">Transit peptide</keyword>
<dbReference type="InterPro" id="IPR046960">
    <property type="entry name" value="PPR_At4g14850-like_plant"/>
</dbReference>
<dbReference type="Proteomes" id="UP000275267">
    <property type="component" value="Unassembled WGS sequence"/>
</dbReference>
<organism evidence="3 4">
    <name type="scientific">Panicum miliaceum</name>
    <name type="common">Proso millet</name>
    <name type="synonym">Broomcorn millet</name>
    <dbReference type="NCBI Taxonomy" id="4540"/>
    <lineage>
        <taxon>Eukaryota</taxon>
        <taxon>Viridiplantae</taxon>
        <taxon>Streptophyta</taxon>
        <taxon>Embryophyta</taxon>
        <taxon>Tracheophyta</taxon>
        <taxon>Spermatophyta</taxon>
        <taxon>Magnoliopsida</taxon>
        <taxon>Liliopsida</taxon>
        <taxon>Poales</taxon>
        <taxon>Poaceae</taxon>
        <taxon>PACMAD clade</taxon>
        <taxon>Panicoideae</taxon>
        <taxon>Panicodae</taxon>
        <taxon>Paniceae</taxon>
        <taxon>Panicinae</taxon>
        <taxon>Panicum</taxon>
        <taxon>Panicum sect. Panicum</taxon>
    </lineage>
</organism>
<dbReference type="Pfam" id="PF13041">
    <property type="entry name" value="PPR_2"/>
    <property type="match status" value="1"/>
</dbReference>
<dbReference type="GO" id="GO:0003723">
    <property type="term" value="F:RNA binding"/>
    <property type="evidence" value="ECO:0007669"/>
    <property type="project" value="InterPro"/>
</dbReference>
<evidence type="ECO:0000313" key="3">
    <source>
        <dbReference type="EMBL" id="RLN42034.1"/>
    </source>
</evidence>
<name>A0A3L6TT35_PANMI</name>
<accession>A0A3L6TT35</accession>
<dbReference type="Gene3D" id="1.25.40.10">
    <property type="entry name" value="Tetratricopeptide repeat domain"/>
    <property type="match status" value="1"/>
</dbReference>
<keyword evidence="1" id="KW-0677">Repeat</keyword>
<comment type="caution">
    <text evidence="3">The sequence shown here is derived from an EMBL/GenBank/DDBJ whole genome shotgun (WGS) entry which is preliminary data.</text>
</comment>
<dbReference type="InterPro" id="IPR011990">
    <property type="entry name" value="TPR-like_helical_dom_sf"/>
</dbReference>
<dbReference type="AlphaFoldDB" id="A0A3L6TT35"/>
<keyword evidence="4" id="KW-1185">Reference proteome</keyword>
<proteinExistence type="predicted"/>
<dbReference type="STRING" id="4540.A0A3L6TT35"/>
<dbReference type="NCBIfam" id="TIGR00756">
    <property type="entry name" value="PPR"/>
    <property type="match status" value="1"/>
</dbReference>
<evidence type="ECO:0000256" key="1">
    <source>
        <dbReference type="ARBA" id="ARBA00022737"/>
    </source>
</evidence>
<gene>
    <name evidence="3" type="ORF">C2845_PM01G09020</name>
</gene>
<dbReference type="GO" id="GO:0009451">
    <property type="term" value="P:RNA modification"/>
    <property type="evidence" value="ECO:0007669"/>
    <property type="project" value="InterPro"/>
</dbReference>
<evidence type="ECO:0000313" key="4">
    <source>
        <dbReference type="Proteomes" id="UP000275267"/>
    </source>
</evidence>
<dbReference type="EMBL" id="PQIB02000001">
    <property type="protein sequence ID" value="RLN42034.1"/>
    <property type="molecule type" value="Genomic_DNA"/>
</dbReference>
<dbReference type="InterPro" id="IPR002885">
    <property type="entry name" value="PPR_rpt"/>
</dbReference>
<sequence length="159" mass="17498">MEVDSPIGSVLVGMDEKSGGMAEARRVFDGIIDKDIFKCHDHHAIGALELGAELDRYASIRGLYNNVYMGTALVDINEASWNTLICGLAFSGRGHDAIQQFELMRNEIGIQPNDITFIGVLSACVHVGLLDYGPCLFNSLTPMFKIIFKIKHYSCTVDL</sequence>
<evidence type="ECO:0008006" key="5">
    <source>
        <dbReference type="Google" id="ProtNLM"/>
    </source>
</evidence>
<reference evidence="4" key="1">
    <citation type="journal article" date="2019" name="Nat. Commun.">
        <title>The genome of broomcorn millet.</title>
        <authorList>
            <person name="Zou C."/>
            <person name="Miki D."/>
            <person name="Li D."/>
            <person name="Tang Q."/>
            <person name="Xiao L."/>
            <person name="Rajput S."/>
            <person name="Deng P."/>
            <person name="Jia W."/>
            <person name="Huang R."/>
            <person name="Zhang M."/>
            <person name="Sun Y."/>
            <person name="Hu J."/>
            <person name="Fu X."/>
            <person name="Schnable P.S."/>
            <person name="Li F."/>
            <person name="Zhang H."/>
            <person name="Feng B."/>
            <person name="Zhu X."/>
            <person name="Liu R."/>
            <person name="Schnable J.C."/>
            <person name="Zhu J.-K."/>
            <person name="Zhang H."/>
        </authorList>
    </citation>
    <scope>NUCLEOTIDE SEQUENCE [LARGE SCALE GENOMIC DNA]</scope>
</reference>
<protein>
    <recommendedName>
        <fullName evidence="5">Pentatricopeptide repeat-containing protein</fullName>
    </recommendedName>
</protein>
<evidence type="ECO:0000256" key="2">
    <source>
        <dbReference type="ARBA" id="ARBA00022946"/>
    </source>
</evidence>